<dbReference type="AlphaFoldDB" id="A0A8S4AFR6"/>
<gene>
    <name evidence="7" type="ORF">MMEN_LOCUS1515</name>
</gene>
<dbReference type="PANTHER" id="PTHR16830">
    <property type="entry name" value="SH2 CONTAINING ADAPTOR PRAM-1 RELATED"/>
    <property type="match status" value="1"/>
</dbReference>
<evidence type="ECO:0000256" key="3">
    <source>
        <dbReference type="PROSITE-ProRule" id="PRU00192"/>
    </source>
</evidence>
<dbReference type="PANTHER" id="PTHR16830:SF19">
    <property type="entry name" value="FYN-BINDING PROTEIN-LIKE-RELATED"/>
    <property type="match status" value="1"/>
</dbReference>
<evidence type="ECO:0000256" key="2">
    <source>
        <dbReference type="ARBA" id="ARBA00022553"/>
    </source>
</evidence>
<evidence type="ECO:0000256" key="4">
    <source>
        <dbReference type="SAM" id="Coils"/>
    </source>
</evidence>
<dbReference type="Proteomes" id="UP000677803">
    <property type="component" value="Unassembled WGS sequence"/>
</dbReference>
<comment type="caution">
    <text evidence="7">The sequence shown here is derived from an EMBL/GenBank/DDBJ whole genome shotgun (WGS) entry which is preliminary data.</text>
</comment>
<feature type="compositionally biased region" description="Polar residues" evidence="5">
    <location>
        <begin position="13"/>
        <end position="31"/>
    </location>
</feature>
<feature type="region of interest" description="Disordered" evidence="5">
    <location>
        <begin position="409"/>
        <end position="455"/>
    </location>
</feature>
<reference evidence="7" key="1">
    <citation type="submission" date="2021-05" db="EMBL/GenBank/DDBJ databases">
        <authorList>
            <person name="Tigano A."/>
        </authorList>
    </citation>
    <scope>NUCLEOTIDE SEQUENCE</scope>
</reference>
<feature type="region of interest" description="Disordered" evidence="5">
    <location>
        <begin position="1"/>
        <end position="57"/>
    </location>
</feature>
<proteinExistence type="predicted"/>
<evidence type="ECO:0000313" key="8">
    <source>
        <dbReference type="Proteomes" id="UP000677803"/>
    </source>
</evidence>
<dbReference type="GO" id="GO:0072659">
    <property type="term" value="P:protein localization to plasma membrane"/>
    <property type="evidence" value="ECO:0007669"/>
    <property type="project" value="TreeGrafter"/>
</dbReference>
<dbReference type="EMBL" id="CAJRST010000002">
    <property type="protein sequence ID" value="CAG5864024.1"/>
    <property type="molecule type" value="Genomic_DNA"/>
</dbReference>
<dbReference type="Gene3D" id="2.30.30.40">
    <property type="entry name" value="SH3 Domains"/>
    <property type="match status" value="2"/>
</dbReference>
<dbReference type="FunFam" id="2.30.30.40:FF:000307">
    <property type="entry name" value="Predicted protein"/>
    <property type="match status" value="1"/>
</dbReference>
<keyword evidence="1 3" id="KW-0728">SH3 domain</keyword>
<keyword evidence="8" id="KW-1185">Reference proteome</keyword>
<evidence type="ECO:0000256" key="1">
    <source>
        <dbReference type="ARBA" id="ARBA00022443"/>
    </source>
</evidence>
<evidence type="ECO:0000256" key="5">
    <source>
        <dbReference type="SAM" id="MobiDB-lite"/>
    </source>
</evidence>
<evidence type="ECO:0000259" key="6">
    <source>
        <dbReference type="PROSITE" id="PS50002"/>
    </source>
</evidence>
<feature type="compositionally biased region" description="Polar residues" evidence="5">
    <location>
        <begin position="142"/>
        <end position="159"/>
    </location>
</feature>
<dbReference type="PROSITE" id="PS50002">
    <property type="entry name" value="SH3"/>
    <property type="match status" value="1"/>
</dbReference>
<dbReference type="SUPFAM" id="SSF50044">
    <property type="entry name" value="SH3-domain"/>
    <property type="match status" value="2"/>
</dbReference>
<organism evidence="7 8">
    <name type="scientific">Menidia menidia</name>
    <name type="common">Atlantic silverside</name>
    <dbReference type="NCBI Taxonomy" id="238744"/>
    <lineage>
        <taxon>Eukaryota</taxon>
        <taxon>Metazoa</taxon>
        <taxon>Chordata</taxon>
        <taxon>Craniata</taxon>
        <taxon>Vertebrata</taxon>
        <taxon>Euteleostomi</taxon>
        <taxon>Actinopterygii</taxon>
        <taxon>Neopterygii</taxon>
        <taxon>Teleostei</taxon>
        <taxon>Neoteleostei</taxon>
        <taxon>Acanthomorphata</taxon>
        <taxon>Ovalentaria</taxon>
        <taxon>Atherinomorphae</taxon>
        <taxon>Atheriniformes</taxon>
        <taxon>Atherinopsidae</taxon>
        <taxon>Menidiinae</taxon>
        <taxon>Menidia</taxon>
    </lineage>
</organism>
<keyword evidence="2" id="KW-0597">Phosphoprotein</keyword>
<protein>
    <submittedName>
        <fullName evidence="7">(Atlantic silverside) hypothetical protein</fullName>
    </submittedName>
</protein>
<accession>A0A8S4AFR6</accession>
<feature type="region of interest" description="Disordered" evidence="5">
    <location>
        <begin position="135"/>
        <end position="282"/>
    </location>
</feature>
<dbReference type="GO" id="GO:0005886">
    <property type="term" value="C:plasma membrane"/>
    <property type="evidence" value="ECO:0007669"/>
    <property type="project" value="InterPro"/>
</dbReference>
<feature type="domain" description="SH3" evidence="6">
    <location>
        <begin position="338"/>
        <end position="400"/>
    </location>
</feature>
<dbReference type="InterPro" id="IPR043443">
    <property type="entry name" value="FYB1/2-like"/>
</dbReference>
<keyword evidence="4" id="KW-0175">Coiled coil</keyword>
<dbReference type="InterPro" id="IPR029294">
    <property type="entry name" value="hSH3"/>
</dbReference>
<name>A0A8S4AFR6_9TELE</name>
<dbReference type="GO" id="GO:0050852">
    <property type="term" value="P:T cell receptor signaling pathway"/>
    <property type="evidence" value="ECO:0007669"/>
    <property type="project" value="TreeGrafter"/>
</dbReference>
<dbReference type="InterPro" id="IPR036028">
    <property type="entry name" value="SH3-like_dom_sf"/>
</dbReference>
<feature type="coiled-coil region" evidence="4">
    <location>
        <begin position="299"/>
        <end position="334"/>
    </location>
</feature>
<dbReference type="Pfam" id="PF14603">
    <property type="entry name" value="hSH3"/>
    <property type="match status" value="2"/>
</dbReference>
<dbReference type="GO" id="GO:0007229">
    <property type="term" value="P:integrin-mediated signaling pathway"/>
    <property type="evidence" value="ECO:0007669"/>
    <property type="project" value="InterPro"/>
</dbReference>
<evidence type="ECO:0000313" key="7">
    <source>
        <dbReference type="EMBL" id="CAG5864024.1"/>
    </source>
</evidence>
<dbReference type="OrthoDB" id="8889279at2759"/>
<dbReference type="InterPro" id="IPR001452">
    <property type="entry name" value="SH3_domain"/>
</dbReference>
<sequence>MGESIDVKALRNRFNNQAGTSNTSSRDSGSPKSPRPSFGRGILPVTENQRAQRHSPTVPLLLASPGLVRLPRADPMAASIPTKPASSPRPPPNFAIRAPFQPTEVNKIKQTGELLQNMIRMHQGPADARPMPTLAPSPVQILGSSPTATPRSIHQQPRQRSAGDVTPLRKPLPLEGPIPLKPKRPPLVNLEPFRKTKRGPAFPAPRLSNGSEDRRMSVPALTPPPNPPLRSNKPKRLLRQVASVGPEDEQDTYDDIGSFDKNESCSENSSQCIDGDDDDDYEDTYEEIDENLTNQQQPNPKMKNAIMRQEEQIKKEQQERQKRLNDLKKNFQLQGDSEVLHTARVRHDWNGGGKLDLSVRQGESVEIMRVKDNPGGKWLARSLNGNYGYISNTCVDIDYEAVKIKALQSRKRDTELPPPPPDPPKRDSMLEDDDSYDDVQPLPADFPPPPPEISMDPKMEKELRKKFKYEGPFLVLHSMMVNPNAIIKKPGNKELHVNKGEVLDIIQLTSAKKALCRNRHGKYGYVSRSLLLPMEGDIYDDVDYPADIYDNDYPNVDY</sequence>